<evidence type="ECO:0000313" key="2">
    <source>
        <dbReference type="EMBL" id="RKP14935.1"/>
    </source>
</evidence>
<reference evidence="3" key="1">
    <citation type="journal article" date="2018" name="Nat. Microbiol.">
        <title>Leveraging single-cell genomics to expand the fungal tree of life.</title>
        <authorList>
            <person name="Ahrendt S.R."/>
            <person name="Quandt C.A."/>
            <person name="Ciobanu D."/>
            <person name="Clum A."/>
            <person name="Salamov A."/>
            <person name="Andreopoulos B."/>
            <person name="Cheng J.F."/>
            <person name="Woyke T."/>
            <person name="Pelin A."/>
            <person name="Henrissat B."/>
            <person name="Reynolds N.K."/>
            <person name="Benny G.L."/>
            <person name="Smith M.E."/>
            <person name="James T.Y."/>
            <person name="Grigoriev I.V."/>
        </authorList>
    </citation>
    <scope>NUCLEOTIDE SEQUENCE [LARGE SCALE GENOMIC DNA]</scope>
</reference>
<protein>
    <submittedName>
        <fullName evidence="2">Uncharacterized protein</fullName>
    </submittedName>
</protein>
<evidence type="ECO:0000256" key="1">
    <source>
        <dbReference type="SAM" id="MobiDB-lite"/>
    </source>
</evidence>
<evidence type="ECO:0000313" key="3">
    <source>
        <dbReference type="Proteomes" id="UP000267251"/>
    </source>
</evidence>
<proteinExistence type="predicted"/>
<dbReference type="EMBL" id="KZ987774">
    <property type="protein sequence ID" value="RKP14935.1"/>
    <property type="molecule type" value="Genomic_DNA"/>
</dbReference>
<feature type="compositionally biased region" description="Basic and acidic residues" evidence="1">
    <location>
        <begin position="139"/>
        <end position="148"/>
    </location>
</feature>
<dbReference type="Proteomes" id="UP000267251">
    <property type="component" value="Unassembled WGS sequence"/>
</dbReference>
<gene>
    <name evidence="2" type="ORF">BJ684DRAFT_14768</name>
</gene>
<keyword evidence="3" id="KW-1185">Reference proteome</keyword>
<feature type="region of interest" description="Disordered" evidence="1">
    <location>
        <begin position="108"/>
        <end position="153"/>
    </location>
</feature>
<name>A0A4P9Y7C0_9FUNG</name>
<organism evidence="2 3">
    <name type="scientific">Piptocephalis cylindrospora</name>
    <dbReference type="NCBI Taxonomy" id="1907219"/>
    <lineage>
        <taxon>Eukaryota</taxon>
        <taxon>Fungi</taxon>
        <taxon>Fungi incertae sedis</taxon>
        <taxon>Zoopagomycota</taxon>
        <taxon>Zoopagomycotina</taxon>
        <taxon>Zoopagomycetes</taxon>
        <taxon>Zoopagales</taxon>
        <taxon>Piptocephalidaceae</taxon>
        <taxon>Piptocephalis</taxon>
    </lineage>
</organism>
<dbReference type="AlphaFoldDB" id="A0A4P9Y7C0"/>
<accession>A0A4P9Y7C0</accession>
<sequence>MYSSLDIHGWMGGPKVKLEGIRGYKQKEWRASKEPPSLAPSFNLYNFPNLALSQPNTTNSAGLSVYPHHHHHRTSPLNTSLTTRTLTTLILVGICLTAFTIGSPVLAEGDESNAEKGGNEDSEGEEKEGFGGFLTQLRTAKDDNERKAGDKKKNKCKGFSVIVKELC</sequence>